<evidence type="ECO:0000313" key="2">
    <source>
        <dbReference type="Proteomes" id="UP000694861"/>
    </source>
</evidence>
<reference evidence="2" key="1">
    <citation type="journal article" date="2012" name="Nat. Commun.">
        <title>The genome of Prunus mume.</title>
        <authorList>
            <person name="Zhang Q."/>
            <person name="Chen W."/>
            <person name="Sun L."/>
            <person name="Zhao F."/>
            <person name="Huang B."/>
            <person name="Yang W."/>
            <person name="Tao Y."/>
            <person name="Wang J."/>
            <person name="Yuan Z."/>
            <person name="Fan G."/>
            <person name="Xing Z."/>
            <person name="Han C."/>
            <person name="Pan H."/>
            <person name="Zhong X."/>
            <person name="Shi W."/>
            <person name="Liang X."/>
            <person name="Du D."/>
            <person name="Sun F."/>
            <person name="Xu Z."/>
            <person name="Hao R."/>
            <person name="Lv T."/>
            <person name="Lv Y."/>
            <person name="Zheng Z."/>
            <person name="Sun M."/>
            <person name="Luo L."/>
            <person name="Cai M."/>
            <person name="Gao Y."/>
            <person name="Wang J."/>
            <person name="Yin Y."/>
            <person name="Xu X."/>
            <person name="Cheng T."/>
            <person name="Wang J."/>
        </authorList>
    </citation>
    <scope>NUCLEOTIDE SEQUENCE [LARGE SCALE GENOMIC DNA]</scope>
</reference>
<name>A0ABM0NB48_PRUMU</name>
<reference evidence="3" key="2">
    <citation type="submission" date="2025-08" db="UniProtKB">
        <authorList>
            <consortium name="RefSeq"/>
        </authorList>
    </citation>
    <scope>IDENTIFICATION</scope>
</reference>
<organism evidence="2 3">
    <name type="scientific">Prunus mume</name>
    <name type="common">Japanese apricot</name>
    <name type="synonym">Armeniaca mume</name>
    <dbReference type="NCBI Taxonomy" id="102107"/>
    <lineage>
        <taxon>Eukaryota</taxon>
        <taxon>Viridiplantae</taxon>
        <taxon>Streptophyta</taxon>
        <taxon>Embryophyta</taxon>
        <taxon>Tracheophyta</taxon>
        <taxon>Spermatophyta</taxon>
        <taxon>Magnoliopsida</taxon>
        <taxon>eudicotyledons</taxon>
        <taxon>Gunneridae</taxon>
        <taxon>Pentapetalae</taxon>
        <taxon>rosids</taxon>
        <taxon>fabids</taxon>
        <taxon>Rosales</taxon>
        <taxon>Rosaceae</taxon>
        <taxon>Amygdaloideae</taxon>
        <taxon>Amygdaleae</taxon>
        <taxon>Prunus</taxon>
    </lineage>
</organism>
<dbReference type="GeneID" id="103322042"/>
<feature type="compositionally biased region" description="Polar residues" evidence="1">
    <location>
        <begin position="84"/>
        <end position="100"/>
    </location>
</feature>
<evidence type="ECO:0000256" key="1">
    <source>
        <dbReference type="SAM" id="MobiDB-lite"/>
    </source>
</evidence>
<gene>
    <name evidence="3" type="primary">LOC103322042</name>
</gene>
<dbReference type="PANTHER" id="PTHR34280">
    <property type="entry name" value="OS01G0920100 PROTEIN"/>
    <property type="match status" value="1"/>
</dbReference>
<proteinExistence type="predicted"/>
<dbReference type="PANTHER" id="PTHR34280:SF15">
    <property type="entry name" value="TRANSCRIPTION FACTOR"/>
    <property type="match status" value="1"/>
</dbReference>
<protein>
    <submittedName>
        <fullName evidence="3">Uncharacterized protein At3g27210-like</fullName>
    </submittedName>
</protein>
<keyword evidence="2" id="KW-1185">Reference proteome</keyword>
<dbReference type="RefSeq" id="XP_008222128.2">
    <property type="nucleotide sequence ID" value="XM_008223906.2"/>
</dbReference>
<feature type="region of interest" description="Disordered" evidence="1">
    <location>
        <begin position="84"/>
        <end position="104"/>
    </location>
</feature>
<dbReference type="InterPro" id="IPR038947">
    <property type="entry name" value="At3g27210-like"/>
</dbReference>
<dbReference type="Proteomes" id="UP000694861">
    <property type="component" value="Linkage group LG2"/>
</dbReference>
<accession>A0ABM0NB48</accession>
<evidence type="ECO:0000313" key="3">
    <source>
        <dbReference type="RefSeq" id="XP_008222128.2"/>
    </source>
</evidence>
<sequence>MGNCGSVHKTQDSSPKSKLKCSSFSRTGCILTEQPIQENTIRTMMPGASSLRELINGKEDMQFSSDPNPRLESDCEDFFSVNGDLTPSSTNTPIHQSSPIKSPATDVKKQLIELFHESFNDEAGHQDLHYESEAESSIFHLPQNSANKTPYESVADIVFRSVAISNANSEPRTRKNTQFAQCCLPKLVRSLSFSERKKR</sequence>